<feature type="compositionally biased region" description="Gly residues" evidence="1">
    <location>
        <begin position="233"/>
        <end position="243"/>
    </location>
</feature>
<dbReference type="SUPFAM" id="SSF81606">
    <property type="entry name" value="PP2C-like"/>
    <property type="match status" value="2"/>
</dbReference>
<proteinExistence type="predicted"/>
<dbReference type="InterPro" id="IPR036457">
    <property type="entry name" value="PPM-type-like_dom_sf"/>
</dbReference>
<sequence>MALGPDLFAPFDDCSRACLACVLDGHGGTGAVQYVAERFPAYLLNDLPRLRSHPAAAMRAALHRIDEELTALGHNSGTTVNAVLLVDNRVTVVNTGDCRCILYDWVEEKTIQVTTDHNLADTRERERVIGAGAELSGCGSYVVLPCPQDGSKLLGVTKALGHAGVKALQRSSTLGSLSLGASLGAGGLGGIAELGSGDVAALLSPTQQQQQGLGSPVGAGAGAGAGARVNSSGGAGVGVGDEGGPMEVRPPSPPAAPAQADADAEVADVDAEVVDAVSASCMYTCSYATSGMAAGLSASSAAPSAAASGNGMVAEAEDAAGLTAPSLSEEAGGAAANGHGNGHCGGLCNGHGSPNGHCNGHGSANGNGKAAAPSNPALEAVLAATDARVSNGGAPVPPPLGSAGTSPPQHGRSVSLPEGSAFARCATMPAHTKPQTSSFATPEAAAAAAGAMSPGAGPPFRAFSNGGGATSNASTTLPAMASVASSSGFMLTCEPDEFSFDVTDDRHMLLLGCDGVFDRMTNSEACKTAVRLLSSSNSCIDAAREVTHRACRLGSLDNITALVLRLGRKQIVRRQSFSVLRRTSSNMSNELATANGGSATIGNGHIGMLSVAQGGAGHSPSRPSSDLLGPTPSVPE</sequence>
<comment type="caution">
    <text evidence="3">The sequence shown here is derived from an EMBL/GenBank/DDBJ whole genome shotgun (WGS) entry which is preliminary data.</text>
</comment>
<name>A0A836BUH6_9CHLO</name>
<evidence type="ECO:0000313" key="4">
    <source>
        <dbReference type="Proteomes" id="UP000612055"/>
    </source>
</evidence>
<dbReference type="OrthoDB" id="543280at2759"/>
<dbReference type="PANTHER" id="PTHR13832:SF699">
    <property type="entry name" value="INTEGRIN-LINKED KINASE-ASSOCIATED SERINE_THREONINE PHOSPHATASE 2C"/>
    <property type="match status" value="1"/>
</dbReference>
<feature type="region of interest" description="Disordered" evidence="1">
    <location>
        <begin position="389"/>
        <end position="416"/>
    </location>
</feature>
<dbReference type="InterPro" id="IPR015655">
    <property type="entry name" value="PP2C"/>
</dbReference>
<feature type="domain" description="PPM-type phosphatase" evidence="2">
    <location>
        <begin position="1"/>
        <end position="566"/>
    </location>
</feature>
<dbReference type="Proteomes" id="UP000612055">
    <property type="component" value="Unassembled WGS sequence"/>
</dbReference>
<dbReference type="AlphaFoldDB" id="A0A836BUH6"/>
<evidence type="ECO:0000313" key="3">
    <source>
        <dbReference type="EMBL" id="KAG2489581.1"/>
    </source>
</evidence>
<feature type="region of interest" description="Disordered" evidence="1">
    <location>
        <begin position="610"/>
        <end position="636"/>
    </location>
</feature>
<dbReference type="GO" id="GO:0004722">
    <property type="term" value="F:protein serine/threonine phosphatase activity"/>
    <property type="evidence" value="ECO:0007669"/>
    <property type="project" value="InterPro"/>
</dbReference>
<dbReference type="InterPro" id="IPR001932">
    <property type="entry name" value="PPM-type_phosphatase-like_dom"/>
</dbReference>
<gene>
    <name evidence="3" type="ORF">HYH03_011863</name>
</gene>
<dbReference type="CDD" id="cd00143">
    <property type="entry name" value="PP2Cc"/>
    <property type="match status" value="1"/>
</dbReference>
<evidence type="ECO:0000259" key="2">
    <source>
        <dbReference type="PROSITE" id="PS51746"/>
    </source>
</evidence>
<dbReference type="Gene3D" id="3.60.40.10">
    <property type="entry name" value="PPM-type phosphatase domain"/>
    <property type="match status" value="2"/>
</dbReference>
<dbReference type="PROSITE" id="PS51746">
    <property type="entry name" value="PPM_2"/>
    <property type="match status" value="1"/>
</dbReference>
<dbReference type="Pfam" id="PF00481">
    <property type="entry name" value="PP2C"/>
    <property type="match status" value="2"/>
</dbReference>
<reference evidence="3" key="1">
    <citation type="journal article" date="2020" name="bioRxiv">
        <title>Comparative genomics of Chlamydomonas.</title>
        <authorList>
            <person name="Craig R.J."/>
            <person name="Hasan A.R."/>
            <person name="Ness R.W."/>
            <person name="Keightley P.D."/>
        </authorList>
    </citation>
    <scope>NUCLEOTIDE SEQUENCE</scope>
    <source>
        <strain evidence="3">CCAP 11/70</strain>
    </source>
</reference>
<dbReference type="EMBL" id="JAEHOE010000071">
    <property type="protein sequence ID" value="KAG2489581.1"/>
    <property type="molecule type" value="Genomic_DNA"/>
</dbReference>
<evidence type="ECO:0000256" key="1">
    <source>
        <dbReference type="SAM" id="MobiDB-lite"/>
    </source>
</evidence>
<accession>A0A836BUH6</accession>
<feature type="region of interest" description="Disordered" evidence="1">
    <location>
        <begin position="232"/>
        <end position="266"/>
    </location>
</feature>
<dbReference type="PANTHER" id="PTHR13832">
    <property type="entry name" value="PROTEIN PHOSPHATASE 2C"/>
    <property type="match status" value="1"/>
</dbReference>
<dbReference type="SMART" id="SM00332">
    <property type="entry name" value="PP2Cc"/>
    <property type="match status" value="1"/>
</dbReference>
<keyword evidence="4" id="KW-1185">Reference proteome</keyword>
<protein>
    <recommendedName>
        <fullName evidence="2">PPM-type phosphatase domain-containing protein</fullName>
    </recommendedName>
</protein>
<organism evidence="3 4">
    <name type="scientific">Edaphochlamys debaryana</name>
    <dbReference type="NCBI Taxonomy" id="47281"/>
    <lineage>
        <taxon>Eukaryota</taxon>
        <taxon>Viridiplantae</taxon>
        <taxon>Chlorophyta</taxon>
        <taxon>core chlorophytes</taxon>
        <taxon>Chlorophyceae</taxon>
        <taxon>CS clade</taxon>
        <taxon>Chlamydomonadales</taxon>
        <taxon>Chlamydomonadales incertae sedis</taxon>
        <taxon>Edaphochlamys</taxon>
    </lineage>
</organism>